<dbReference type="InterPro" id="IPR025921">
    <property type="entry name" value="HmuY"/>
</dbReference>
<evidence type="ECO:0000313" key="1">
    <source>
        <dbReference type="EMBL" id="ARN20955.1"/>
    </source>
</evidence>
<dbReference type="PROSITE" id="PS51257">
    <property type="entry name" value="PROKAR_LIPOPROTEIN"/>
    <property type="match status" value="1"/>
</dbReference>
<sequence>MNKPSFLALGAVACAALLAGCGSGGDDAVDTTPVATTEFTQSGEWKFVLPASGTSVCYDLEAKAAVADCSGAKWDLKVKSGGMTATLWTNGGTSGTGTGGAFGGPFDHTWAELQAWKNGTTDPTSGAIPATVFLADSAASVFTGKNDIQSAAFEYGVTGASSDHSLYPNFRVFLVTTDSAQASAVGTATSPVYALQVIGYYGSAGTPPSSTGSTSGIVTFRYVDRNGGAPLTATVDARAGWVYYDLKTNTVSSATGTWQIAFNRYNVKLNGGESGTGTVAGFVGKTPAGFYNADGTLVVSKFSATTNVADTLADLTAADIAVPARASAWSKDSLSSALNPAYTGTYPAALDYGWYKYYPTADTTLGVVQHQIKAQPDRAALIRTGEGTGYARFQLASIDYADPAVATSAQTWTIKYDLQPSK</sequence>
<protein>
    <submittedName>
        <fullName evidence="1">Uncharacterized protein</fullName>
    </submittedName>
</protein>
<reference evidence="1 2" key="1">
    <citation type="submission" date="2016-04" db="EMBL/GenBank/DDBJ databases">
        <title>Complete genome sequence of natural rubber-degrading, novel Gram-negative bacterium, Rhizobacter gummiphilus strain NS21.</title>
        <authorList>
            <person name="Tabata M."/>
            <person name="Kasai D."/>
            <person name="Fukuda M."/>
        </authorList>
    </citation>
    <scope>NUCLEOTIDE SEQUENCE [LARGE SCALE GENOMIC DNA]</scope>
    <source>
        <strain evidence="1 2">NS21</strain>
    </source>
</reference>
<dbReference type="RefSeq" id="WP_085751232.1">
    <property type="nucleotide sequence ID" value="NZ_BSPR01000007.1"/>
</dbReference>
<dbReference type="CDD" id="cd12105">
    <property type="entry name" value="HmuY"/>
    <property type="match status" value="1"/>
</dbReference>
<dbReference type="Pfam" id="PF14064">
    <property type="entry name" value="HmuY"/>
    <property type="match status" value="1"/>
</dbReference>
<dbReference type="KEGG" id="rgu:A4W93_14185"/>
<gene>
    <name evidence="1" type="ORF">A4W93_14185</name>
</gene>
<dbReference type="STRING" id="946333.A4W93_14185"/>
<dbReference type="AlphaFoldDB" id="A0A1W6L9J7"/>
<proteinExistence type="predicted"/>
<dbReference type="EMBL" id="CP015118">
    <property type="protein sequence ID" value="ARN20955.1"/>
    <property type="molecule type" value="Genomic_DNA"/>
</dbReference>
<name>A0A1W6L9J7_9BURK</name>
<organism evidence="1 2">
    <name type="scientific">Piscinibacter gummiphilus</name>
    <dbReference type="NCBI Taxonomy" id="946333"/>
    <lineage>
        <taxon>Bacteria</taxon>
        <taxon>Pseudomonadati</taxon>
        <taxon>Pseudomonadota</taxon>
        <taxon>Betaproteobacteria</taxon>
        <taxon>Burkholderiales</taxon>
        <taxon>Sphaerotilaceae</taxon>
        <taxon>Piscinibacter</taxon>
    </lineage>
</organism>
<evidence type="ECO:0000313" key="2">
    <source>
        <dbReference type="Proteomes" id="UP000193427"/>
    </source>
</evidence>
<keyword evidence="2" id="KW-1185">Reference proteome</keyword>
<dbReference type="OrthoDB" id="335087at2"/>
<accession>A0A1W6L9J7</accession>
<dbReference type="Proteomes" id="UP000193427">
    <property type="component" value="Chromosome"/>
</dbReference>